<organism evidence="4 5">
    <name type="scientific">Pontibacter indicus</name>
    <dbReference type="NCBI Taxonomy" id="1317125"/>
    <lineage>
        <taxon>Bacteria</taxon>
        <taxon>Pseudomonadati</taxon>
        <taxon>Bacteroidota</taxon>
        <taxon>Cytophagia</taxon>
        <taxon>Cytophagales</taxon>
        <taxon>Hymenobacteraceae</taxon>
        <taxon>Pontibacter</taxon>
    </lineage>
</organism>
<keyword evidence="1" id="KW-0677">Repeat</keyword>
<evidence type="ECO:0000256" key="1">
    <source>
        <dbReference type="ARBA" id="ARBA00022737"/>
    </source>
</evidence>
<dbReference type="PANTHER" id="PTHR44858">
    <property type="entry name" value="TETRATRICOPEPTIDE REPEAT PROTEIN 6"/>
    <property type="match status" value="1"/>
</dbReference>
<gene>
    <name evidence="4" type="ORF">SAMN05444128_0112</name>
</gene>
<dbReference type="SUPFAM" id="SSF48452">
    <property type="entry name" value="TPR-like"/>
    <property type="match status" value="1"/>
</dbReference>
<keyword evidence="3" id="KW-0472">Membrane</keyword>
<dbReference type="PANTHER" id="PTHR44858:SF1">
    <property type="entry name" value="UDP-N-ACETYLGLUCOSAMINE--PEPTIDE N-ACETYLGLUCOSAMINYLTRANSFERASE SPINDLY-RELATED"/>
    <property type="match status" value="1"/>
</dbReference>
<protein>
    <submittedName>
        <fullName evidence="4">Tetratricopeptide repeat-containing protein</fullName>
    </submittedName>
</protein>
<feature type="transmembrane region" description="Helical" evidence="3">
    <location>
        <begin position="6"/>
        <end position="29"/>
    </location>
</feature>
<dbReference type="STRING" id="1317125.SAMN05444128_0112"/>
<reference evidence="5" key="1">
    <citation type="submission" date="2017-01" db="EMBL/GenBank/DDBJ databases">
        <authorList>
            <person name="Varghese N."/>
            <person name="Submissions S."/>
        </authorList>
    </citation>
    <scope>NUCLEOTIDE SEQUENCE [LARGE SCALE GENOMIC DNA]</scope>
    <source>
        <strain evidence="5">LP100</strain>
    </source>
</reference>
<name>A0A1R3W9T5_9BACT</name>
<dbReference type="Proteomes" id="UP000187181">
    <property type="component" value="Unassembled WGS sequence"/>
</dbReference>
<sequence>MNVSRIITIVLTIGAIVFLVLMLSDPYFFASTKKMRKNAESKLEEGIMGNPNAFKEASYFFNALIEQGHGDRQTHDLLYWSYRYDKNFAQAEEALNDALDVYPNDLGFLYHRAEMRLELGKYEAALEDYNAVIPAASGESYFYDALYGRGAARYKLGQEQEAEADRVKAQALTQDTLQAYTVYFNQ</sequence>
<dbReference type="OrthoDB" id="851017at2"/>
<dbReference type="RefSeq" id="WP_076665582.1">
    <property type="nucleotide sequence ID" value="NZ_FTPP01000001.1"/>
</dbReference>
<dbReference type="InterPro" id="IPR011990">
    <property type="entry name" value="TPR-like_helical_dom_sf"/>
</dbReference>
<evidence type="ECO:0000256" key="3">
    <source>
        <dbReference type="SAM" id="Phobius"/>
    </source>
</evidence>
<accession>A0A1R3W9T5</accession>
<dbReference type="InterPro" id="IPR050498">
    <property type="entry name" value="Ycf3"/>
</dbReference>
<dbReference type="SMART" id="SM00028">
    <property type="entry name" value="TPR"/>
    <property type="match status" value="3"/>
</dbReference>
<dbReference type="Gene3D" id="1.25.40.10">
    <property type="entry name" value="Tetratricopeptide repeat domain"/>
    <property type="match status" value="1"/>
</dbReference>
<evidence type="ECO:0000313" key="4">
    <source>
        <dbReference type="EMBL" id="SIT74497.1"/>
    </source>
</evidence>
<evidence type="ECO:0000313" key="5">
    <source>
        <dbReference type="Proteomes" id="UP000187181"/>
    </source>
</evidence>
<proteinExistence type="predicted"/>
<keyword evidence="5" id="KW-1185">Reference proteome</keyword>
<evidence type="ECO:0000256" key="2">
    <source>
        <dbReference type="ARBA" id="ARBA00022803"/>
    </source>
</evidence>
<dbReference type="EMBL" id="FTPP01000001">
    <property type="protein sequence ID" value="SIT74497.1"/>
    <property type="molecule type" value="Genomic_DNA"/>
</dbReference>
<keyword evidence="3" id="KW-0812">Transmembrane</keyword>
<dbReference type="InterPro" id="IPR019734">
    <property type="entry name" value="TPR_rpt"/>
</dbReference>
<keyword evidence="2" id="KW-0802">TPR repeat</keyword>
<dbReference type="AlphaFoldDB" id="A0A1R3W9T5"/>
<keyword evidence="3" id="KW-1133">Transmembrane helix</keyword>